<proteinExistence type="predicted"/>
<organism evidence="1">
    <name type="scientific">marine sediment metagenome</name>
    <dbReference type="NCBI Taxonomy" id="412755"/>
    <lineage>
        <taxon>unclassified sequences</taxon>
        <taxon>metagenomes</taxon>
        <taxon>ecological metagenomes</taxon>
    </lineage>
</organism>
<name>A0A0F9LEG9_9ZZZZ</name>
<comment type="caution">
    <text evidence="1">The sequence shown here is derived from an EMBL/GenBank/DDBJ whole genome shotgun (WGS) entry which is preliminary data.</text>
</comment>
<reference evidence="1" key="1">
    <citation type="journal article" date="2015" name="Nature">
        <title>Complex archaea that bridge the gap between prokaryotes and eukaryotes.</title>
        <authorList>
            <person name="Spang A."/>
            <person name="Saw J.H."/>
            <person name="Jorgensen S.L."/>
            <person name="Zaremba-Niedzwiedzka K."/>
            <person name="Martijn J."/>
            <person name="Lind A.E."/>
            <person name="van Eijk R."/>
            <person name="Schleper C."/>
            <person name="Guy L."/>
            <person name="Ettema T.J."/>
        </authorList>
    </citation>
    <scope>NUCLEOTIDE SEQUENCE</scope>
</reference>
<accession>A0A0F9LEG9</accession>
<gene>
    <name evidence="1" type="ORF">LCGC14_1520080</name>
</gene>
<protein>
    <submittedName>
        <fullName evidence="1">Uncharacterized protein</fullName>
    </submittedName>
</protein>
<feature type="non-terminal residue" evidence="1">
    <location>
        <position position="1"/>
    </location>
</feature>
<evidence type="ECO:0000313" key="1">
    <source>
        <dbReference type="EMBL" id="KKM62590.1"/>
    </source>
</evidence>
<dbReference type="EMBL" id="LAZR01011262">
    <property type="protein sequence ID" value="KKM62590.1"/>
    <property type="molecule type" value="Genomic_DNA"/>
</dbReference>
<sequence length="129" mass="13833">SIIAFTPFLRDKLAASAALHLGSAYLNGDDTNAGSGNINLDDANPADTKHYLAWDGIRHYWLVTDTGQGKDMAAALDIKEINVARGKLNGTDDDLDAAVGNINWGTNAADLRLVTDWDTFMALLDSVLN</sequence>
<dbReference type="AlphaFoldDB" id="A0A0F9LEG9"/>